<comment type="caution">
    <text evidence="1">The sequence shown here is derived from an EMBL/GenBank/DDBJ whole genome shotgun (WGS) entry which is preliminary data.</text>
</comment>
<evidence type="ECO:0000313" key="1">
    <source>
        <dbReference type="EMBL" id="KAK7046562.1"/>
    </source>
</evidence>
<name>A0AAW0D257_9AGAR</name>
<keyword evidence="2" id="KW-1185">Reference proteome</keyword>
<accession>A0AAW0D257</accession>
<organism evidence="1 2">
    <name type="scientific">Favolaschia claudopus</name>
    <dbReference type="NCBI Taxonomy" id="2862362"/>
    <lineage>
        <taxon>Eukaryota</taxon>
        <taxon>Fungi</taxon>
        <taxon>Dikarya</taxon>
        <taxon>Basidiomycota</taxon>
        <taxon>Agaricomycotina</taxon>
        <taxon>Agaricomycetes</taxon>
        <taxon>Agaricomycetidae</taxon>
        <taxon>Agaricales</taxon>
        <taxon>Marasmiineae</taxon>
        <taxon>Mycenaceae</taxon>
        <taxon>Favolaschia</taxon>
    </lineage>
</organism>
<sequence>MILGACPGCHRAPPTAQQAGNQPGDVCFSDYTSAKFPYVQLMAQVATGLAGRQAAATASLLSKKRRYTIQAYFQRIKGEGKYSRPCIIFDRRGPRQVTKVCLMATFDSNDPQSLPELMRDVLIPVYPNIRVPREEIKGHNRPETDSKINITPLVPCMDQWSSVTQWVIALPIRPRCGHSQELPLWSSNLMPNGAHFSHQMTARLETVARRLRSAWDSRLMGDPEYLWTMYDEVRHSAGTVRSQDSDVSHGTPTSRSCGYSMLSSLRRSRLSVSSLPSIPESVPSNDVESVSCPDPGVVASRFNLETHLDIDPAMWPTLASASIMVMNAGKSSESKVDPHKGWETGIVDGANQCQWSPPRLRV</sequence>
<proteinExistence type="predicted"/>
<dbReference type="EMBL" id="JAWWNJ010000010">
    <property type="protein sequence ID" value="KAK7046562.1"/>
    <property type="molecule type" value="Genomic_DNA"/>
</dbReference>
<dbReference type="AlphaFoldDB" id="A0AAW0D257"/>
<dbReference type="Proteomes" id="UP001362999">
    <property type="component" value="Unassembled WGS sequence"/>
</dbReference>
<evidence type="ECO:0000313" key="2">
    <source>
        <dbReference type="Proteomes" id="UP001362999"/>
    </source>
</evidence>
<reference evidence="1 2" key="1">
    <citation type="journal article" date="2024" name="J Genomics">
        <title>Draft genome sequencing and assembly of Favolaschia claudopus CIRM-BRFM 2984 isolated from oak limbs.</title>
        <authorList>
            <person name="Navarro D."/>
            <person name="Drula E."/>
            <person name="Chaduli D."/>
            <person name="Cazenave R."/>
            <person name="Ahrendt S."/>
            <person name="Wang J."/>
            <person name="Lipzen A."/>
            <person name="Daum C."/>
            <person name="Barry K."/>
            <person name="Grigoriev I.V."/>
            <person name="Favel A."/>
            <person name="Rosso M.N."/>
            <person name="Martin F."/>
        </authorList>
    </citation>
    <scope>NUCLEOTIDE SEQUENCE [LARGE SCALE GENOMIC DNA]</scope>
    <source>
        <strain evidence="1 2">CIRM-BRFM 2984</strain>
    </source>
</reference>
<protein>
    <submittedName>
        <fullName evidence="1">Uncharacterized protein</fullName>
    </submittedName>
</protein>
<gene>
    <name evidence="1" type="ORF">R3P38DRAFT_3346228</name>
</gene>